<name>A0A4T0HIC6_WALIC</name>
<organism evidence="10 11">
    <name type="scientific">Wallemia ichthyophaga</name>
    <dbReference type="NCBI Taxonomy" id="245174"/>
    <lineage>
        <taxon>Eukaryota</taxon>
        <taxon>Fungi</taxon>
        <taxon>Dikarya</taxon>
        <taxon>Basidiomycota</taxon>
        <taxon>Wallemiomycotina</taxon>
        <taxon>Wallemiomycetes</taxon>
        <taxon>Wallemiales</taxon>
        <taxon>Wallemiaceae</taxon>
        <taxon>Wallemia</taxon>
    </lineage>
</organism>
<dbReference type="InterPro" id="IPR006219">
    <property type="entry name" value="DAHP_synth_1"/>
</dbReference>
<dbReference type="FunFam" id="3.20.20.70:FF:000005">
    <property type="entry name" value="Phospho-2-dehydro-3-deoxyheptonate aldolase"/>
    <property type="match status" value="1"/>
</dbReference>
<dbReference type="GO" id="GO:0008652">
    <property type="term" value="P:amino acid biosynthetic process"/>
    <property type="evidence" value="ECO:0007669"/>
    <property type="project" value="UniProtKB-KW"/>
</dbReference>
<dbReference type="OrthoDB" id="4699125at2759"/>
<dbReference type="NCBIfam" id="NF009395">
    <property type="entry name" value="PRK12755.1"/>
    <property type="match status" value="1"/>
</dbReference>
<evidence type="ECO:0000256" key="3">
    <source>
        <dbReference type="ARBA" id="ARBA00007985"/>
    </source>
</evidence>
<proteinExistence type="inferred from homology"/>
<comment type="catalytic activity">
    <reaction evidence="7 8">
        <text>D-erythrose 4-phosphate + phosphoenolpyruvate + H2O = 7-phospho-2-dehydro-3-deoxy-D-arabino-heptonate + phosphate</text>
        <dbReference type="Rhea" id="RHEA:14717"/>
        <dbReference type="ChEBI" id="CHEBI:15377"/>
        <dbReference type="ChEBI" id="CHEBI:16897"/>
        <dbReference type="ChEBI" id="CHEBI:43474"/>
        <dbReference type="ChEBI" id="CHEBI:58394"/>
        <dbReference type="ChEBI" id="CHEBI:58702"/>
        <dbReference type="EC" id="2.5.1.54"/>
    </reaction>
</comment>
<dbReference type="GO" id="GO:0005737">
    <property type="term" value="C:cytoplasm"/>
    <property type="evidence" value="ECO:0007669"/>
    <property type="project" value="TreeGrafter"/>
</dbReference>
<protein>
    <recommendedName>
        <fullName evidence="8">Phospho-2-dehydro-3-deoxyheptonate aldolase</fullName>
        <ecNumber evidence="8">2.5.1.54</ecNumber>
    </recommendedName>
</protein>
<dbReference type="AlphaFoldDB" id="A0A4T0HIC6"/>
<dbReference type="OMA" id="QPLVMEN"/>
<dbReference type="InterPro" id="IPR006218">
    <property type="entry name" value="DAHP1/KDSA"/>
</dbReference>
<evidence type="ECO:0000256" key="8">
    <source>
        <dbReference type="PIRNR" id="PIRNR001361"/>
    </source>
</evidence>
<dbReference type="EC" id="2.5.1.54" evidence="8"/>
<comment type="function">
    <text evidence="1">Stereospecific condensation of phosphoenolpyruvate (PEP) and D-erythrose-4-phosphate (E4P) giving rise to 3-deoxy-D-arabino-heptulosonate-7-phosphate (DAHP).</text>
</comment>
<dbReference type="PANTHER" id="PTHR21225:SF12">
    <property type="entry name" value="PHOSPHO-2-DEHYDRO-3-DEOXYHEPTONATE ALDOLASE, TYROSINE-INHIBITED"/>
    <property type="match status" value="1"/>
</dbReference>
<dbReference type="EMBL" id="SPOF01000016">
    <property type="protein sequence ID" value="TIB12981.1"/>
    <property type="molecule type" value="Genomic_DNA"/>
</dbReference>
<keyword evidence="4 8" id="KW-0028">Amino-acid biosynthesis</keyword>
<evidence type="ECO:0000256" key="5">
    <source>
        <dbReference type="ARBA" id="ARBA00022679"/>
    </source>
</evidence>
<evidence type="ECO:0000313" key="10">
    <source>
        <dbReference type="EMBL" id="TIB12981.1"/>
    </source>
</evidence>
<dbReference type="Proteomes" id="UP000306954">
    <property type="component" value="Unassembled WGS sequence"/>
</dbReference>
<comment type="caution">
    <text evidence="10">The sequence shown here is derived from an EMBL/GenBank/DDBJ whole genome shotgun (WGS) entry which is preliminary data.</text>
</comment>
<evidence type="ECO:0000256" key="6">
    <source>
        <dbReference type="ARBA" id="ARBA00023141"/>
    </source>
</evidence>
<keyword evidence="5 8" id="KW-0808">Transferase</keyword>
<comment type="similarity">
    <text evidence="3 8">Belongs to the class-I DAHP synthase family.</text>
</comment>
<evidence type="ECO:0000313" key="11">
    <source>
        <dbReference type="Proteomes" id="UP000306954"/>
    </source>
</evidence>
<dbReference type="PIRSF" id="PIRSF001361">
    <property type="entry name" value="DAHP_synthase"/>
    <property type="match status" value="1"/>
</dbReference>
<reference evidence="10 11" key="1">
    <citation type="submission" date="2019-03" db="EMBL/GenBank/DDBJ databases">
        <title>Sequencing 23 genomes of Wallemia ichthyophaga.</title>
        <authorList>
            <person name="Gostincar C."/>
        </authorList>
    </citation>
    <scope>NUCLEOTIDE SEQUENCE [LARGE SCALE GENOMIC DNA]</scope>
    <source>
        <strain evidence="10 11">EXF-8621</strain>
    </source>
</reference>
<dbReference type="Gene3D" id="3.20.20.70">
    <property type="entry name" value="Aldolase class I"/>
    <property type="match status" value="1"/>
</dbReference>
<evidence type="ECO:0000259" key="9">
    <source>
        <dbReference type="Pfam" id="PF00793"/>
    </source>
</evidence>
<feature type="domain" description="DAHP synthetase I/KDSA" evidence="9">
    <location>
        <begin position="64"/>
        <end position="361"/>
    </location>
</feature>
<dbReference type="PANTHER" id="PTHR21225">
    <property type="entry name" value="PHOSPHO-2-DEHYDRO-3-DEOXYHEPTONATE ALDOLASE DAHP SYNTHETASE"/>
    <property type="match status" value="1"/>
</dbReference>
<evidence type="ECO:0000256" key="1">
    <source>
        <dbReference type="ARBA" id="ARBA00003726"/>
    </source>
</evidence>
<dbReference type="GO" id="GO:0009073">
    <property type="term" value="P:aromatic amino acid family biosynthetic process"/>
    <property type="evidence" value="ECO:0007669"/>
    <property type="project" value="UniProtKB-KW"/>
</dbReference>
<sequence length="381" mass="41189">MSSANMLNVDSNIDATSQVDMEDYKDDVRIIGYDPLVQPALLQHEIMSTPNSQQSIATGRNIAANIIHKRDDRVIVVIGPCSIHSPEQAIEYAKMLKQQLPNWPGLHIIMRAYFEKPRTTVGWKGLINDPDINGSFKINKGLRIARQLLCDITELGLPVGCELLDTISPQYLADLVSWGAIGARTTESQLHRELSSGVSFPIGFKNGTDGSVGVSVDAIRSAAHPHSFMGVTEQGLAAIVKTAGNADLHLILRGGTKGTNFDKDSVQAAEAAIKKARPDNHPAIMIDCSHGNSSKNHRNQPKVISDISQQIRGGNTSIVGVMAESNINEGRQDVPAEGPSGLKHGVSITDACVDFQMTIDMLNELNDAVLFRRSQSQSNGV</sequence>
<dbReference type="SUPFAM" id="SSF51569">
    <property type="entry name" value="Aldolase"/>
    <property type="match status" value="1"/>
</dbReference>
<dbReference type="Pfam" id="PF00793">
    <property type="entry name" value="DAHP_synth_1"/>
    <property type="match status" value="1"/>
</dbReference>
<dbReference type="NCBIfam" id="TIGR00034">
    <property type="entry name" value="aroFGH"/>
    <property type="match status" value="1"/>
</dbReference>
<comment type="pathway">
    <text evidence="2">Metabolic intermediate biosynthesis; chorismate biosynthesis; chorismate from D-erythrose 4-phosphate and phosphoenolpyruvate: step 1/7.</text>
</comment>
<evidence type="ECO:0000256" key="2">
    <source>
        <dbReference type="ARBA" id="ARBA00004688"/>
    </source>
</evidence>
<accession>A0A4T0HIC6</accession>
<evidence type="ECO:0000256" key="7">
    <source>
        <dbReference type="ARBA" id="ARBA00047508"/>
    </source>
</evidence>
<dbReference type="InterPro" id="IPR013785">
    <property type="entry name" value="Aldolase_TIM"/>
</dbReference>
<dbReference type="GO" id="GO:0003849">
    <property type="term" value="F:3-deoxy-7-phosphoheptulonate synthase activity"/>
    <property type="evidence" value="ECO:0007669"/>
    <property type="project" value="UniProtKB-EC"/>
</dbReference>
<keyword evidence="6 8" id="KW-0057">Aromatic amino acid biosynthesis</keyword>
<evidence type="ECO:0000256" key="4">
    <source>
        <dbReference type="ARBA" id="ARBA00022605"/>
    </source>
</evidence>
<gene>
    <name evidence="10" type="ORF">E3P90_01779</name>
</gene>